<keyword evidence="5" id="KW-0119">Carbohydrate metabolism</keyword>
<dbReference type="Gene3D" id="3.40.50.1000">
    <property type="entry name" value="HAD superfamily/HAD-like"/>
    <property type="match status" value="1"/>
</dbReference>
<evidence type="ECO:0000256" key="4">
    <source>
        <dbReference type="ARBA" id="ARBA00022842"/>
    </source>
</evidence>
<dbReference type="NCBIfam" id="TIGR01509">
    <property type="entry name" value="HAD-SF-IA-v3"/>
    <property type="match status" value="1"/>
</dbReference>
<dbReference type="SFLD" id="SFLDG01135">
    <property type="entry name" value="C1.5.6:_HAD__Beta-PGM__Phospha"/>
    <property type="match status" value="1"/>
</dbReference>
<dbReference type="GO" id="GO:0003824">
    <property type="term" value="F:catalytic activity"/>
    <property type="evidence" value="ECO:0007669"/>
    <property type="project" value="UniProtKB-ARBA"/>
</dbReference>
<keyword evidence="6" id="KW-0067">ATP-binding</keyword>
<dbReference type="Gene3D" id="1.10.150.240">
    <property type="entry name" value="Putative phosphatase, domain 2"/>
    <property type="match status" value="1"/>
</dbReference>
<dbReference type="InterPro" id="IPR006439">
    <property type="entry name" value="HAD-SF_hydro_IA"/>
</dbReference>
<reference evidence="6" key="2">
    <citation type="submission" date="2020-09" db="EMBL/GenBank/DDBJ databases">
        <authorList>
            <person name="Sun Q."/>
            <person name="Zhou Y."/>
        </authorList>
    </citation>
    <scope>NUCLEOTIDE SEQUENCE</scope>
    <source>
        <strain evidence="6">CGMCC 1.12751</strain>
    </source>
</reference>
<gene>
    <name evidence="6" type="ORF">GCM10010976_20210</name>
</gene>
<dbReference type="InterPro" id="IPR041492">
    <property type="entry name" value="HAD_2"/>
</dbReference>
<dbReference type="AlphaFoldDB" id="A0A917GJK0"/>
<dbReference type="InterPro" id="IPR036412">
    <property type="entry name" value="HAD-like_sf"/>
</dbReference>
<keyword evidence="3" id="KW-0479">Metal-binding</keyword>
<keyword evidence="4" id="KW-0460">Magnesium</keyword>
<dbReference type="SUPFAM" id="SSF56784">
    <property type="entry name" value="HAD-like"/>
    <property type="match status" value="1"/>
</dbReference>
<proteinExistence type="inferred from homology"/>
<evidence type="ECO:0000256" key="1">
    <source>
        <dbReference type="ARBA" id="ARBA00001946"/>
    </source>
</evidence>
<evidence type="ECO:0000313" key="6">
    <source>
        <dbReference type="EMBL" id="GGG48809.1"/>
    </source>
</evidence>
<evidence type="ECO:0000313" key="7">
    <source>
        <dbReference type="Proteomes" id="UP000625976"/>
    </source>
</evidence>
<dbReference type="Pfam" id="PF13419">
    <property type="entry name" value="HAD_2"/>
    <property type="match status" value="1"/>
</dbReference>
<comment type="cofactor">
    <cofactor evidence="1">
        <name>Mg(2+)</name>
        <dbReference type="ChEBI" id="CHEBI:18420"/>
    </cofactor>
</comment>
<dbReference type="GO" id="GO:0046872">
    <property type="term" value="F:metal ion binding"/>
    <property type="evidence" value="ECO:0007669"/>
    <property type="project" value="UniProtKB-KW"/>
</dbReference>
<keyword evidence="6" id="KW-0547">Nucleotide-binding</keyword>
<evidence type="ECO:0000256" key="2">
    <source>
        <dbReference type="ARBA" id="ARBA00006171"/>
    </source>
</evidence>
<organism evidence="6 7">
    <name type="scientific">Bizionia arctica</name>
    <dbReference type="NCBI Taxonomy" id="1495645"/>
    <lineage>
        <taxon>Bacteria</taxon>
        <taxon>Pseudomonadati</taxon>
        <taxon>Bacteroidota</taxon>
        <taxon>Flavobacteriia</taxon>
        <taxon>Flavobacteriales</taxon>
        <taxon>Flavobacteriaceae</taxon>
        <taxon>Bizionia</taxon>
    </lineage>
</organism>
<dbReference type="InterPro" id="IPR023198">
    <property type="entry name" value="PGP-like_dom2"/>
</dbReference>
<dbReference type="GO" id="GO:0005524">
    <property type="term" value="F:ATP binding"/>
    <property type="evidence" value="ECO:0007669"/>
    <property type="project" value="UniProtKB-KW"/>
</dbReference>
<dbReference type="RefSeq" id="WP_188464401.1">
    <property type="nucleotide sequence ID" value="NZ_BMFQ01000002.1"/>
</dbReference>
<dbReference type="PANTHER" id="PTHR46193">
    <property type="entry name" value="6-PHOSPHOGLUCONATE PHOSPHATASE"/>
    <property type="match status" value="1"/>
</dbReference>
<comment type="caution">
    <text evidence="6">The sequence shown here is derived from an EMBL/GenBank/DDBJ whole genome shotgun (WGS) entry which is preliminary data.</text>
</comment>
<dbReference type="EMBL" id="BMFQ01000002">
    <property type="protein sequence ID" value="GGG48809.1"/>
    <property type="molecule type" value="Genomic_DNA"/>
</dbReference>
<sequence>MLKAVLFDMDGVIVDTEPLHHKAYFGMFDNYKIDVTEAHYQTFTGQSTINVCRSLCNHFKLSNNPEDLVQVKRNIFKDLFVKDPDLQLIDGVLDLIKEYHNNGLTLVLASSASMGTIESVFNRFQLDQYFINKLSGADLKASKPHPEIFLNAATASGHHKKHCMVIEDSTSGIKAAHAADIFCVGYKSIHSKNQDYSKANVVINNFEEIQYERVKLLF</sequence>
<evidence type="ECO:0000256" key="5">
    <source>
        <dbReference type="ARBA" id="ARBA00023277"/>
    </source>
</evidence>
<dbReference type="SFLD" id="SFLDG01129">
    <property type="entry name" value="C1.5:_HAD__Beta-PGM__Phosphata"/>
    <property type="match status" value="1"/>
</dbReference>
<name>A0A917GJK0_9FLAO</name>
<accession>A0A917GJK0</accession>
<dbReference type="PANTHER" id="PTHR46193:SF18">
    <property type="entry name" value="HEXITOL PHOSPHATASE B"/>
    <property type="match status" value="1"/>
</dbReference>
<dbReference type="InterPro" id="IPR023214">
    <property type="entry name" value="HAD_sf"/>
</dbReference>
<evidence type="ECO:0000256" key="3">
    <source>
        <dbReference type="ARBA" id="ARBA00022723"/>
    </source>
</evidence>
<dbReference type="SFLD" id="SFLDS00003">
    <property type="entry name" value="Haloacid_Dehalogenase"/>
    <property type="match status" value="1"/>
</dbReference>
<protein>
    <submittedName>
        <fullName evidence="6">ABC transporter ATP-binding protein</fullName>
    </submittedName>
</protein>
<dbReference type="Proteomes" id="UP000625976">
    <property type="component" value="Unassembled WGS sequence"/>
</dbReference>
<keyword evidence="7" id="KW-1185">Reference proteome</keyword>
<comment type="similarity">
    <text evidence="2">Belongs to the HAD-like hydrolase superfamily. CbbY/CbbZ/Gph/YieH family.</text>
</comment>
<dbReference type="InterPro" id="IPR051600">
    <property type="entry name" value="Beta-PGM-like"/>
</dbReference>
<reference evidence="6" key="1">
    <citation type="journal article" date="2014" name="Int. J. Syst. Evol. Microbiol.">
        <title>Complete genome sequence of Corynebacterium casei LMG S-19264T (=DSM 44701T), isolated from a smear-ripened cheese.</title>
        <authorList>
            <consortium name="US DOE Joint Genome Institute (JGI-PGF)"/>
            <person name="Walter F."/>
            <person name="Albersmeier A."/>
            <person name="Kalinowski J."/>
            <person name="Ruckert C."/>
        </authorList>
    </citation>
    <scope>NUCLEOTIDE SEQUENCE</scope>
    <source>
        <strain evidence="6">CGMCC 1.12751</strain>
    </source>
</reference>